<dbReference type="Pfam" id="PF05573">
    <property type="entry name" value="NosL"/>
    <property type="match status" value="1"/>
</dbReference>
<dbReference type="RefSeq" id="WP_093450947.1">
    <property type="nucleotide sequence ID" value="NZ_FNZG01000002.1"/>
</dbReference>
<reference evidence="1 2" key="1">
    <citation type="submission" date="2016-10" db="EMBL/GenBank/DDBJ databases">
        <authorList>
            <person name="de Groot N.N."/>
        </authorList>
    </citation>
    <scope>NUCLEOTIDE SEQUENCE [LARGE SCALE GENOMIC DNA]</scope>
    <source>
        <strain evidence="1 2">DSM 29619</strain>
    </source>
</reference>
<evidence type="ECO:0000313" key="2">
    <source>
        <dbReference type="Proteomes" id="UP000231644"/>
    </source>
</evidence>
<gene>
    <name evidence="1" type="ORF">SAMN05421762_0921</name>
</gene>
<accession>A0A1I1J6J3</accession>
<sequence length="177" mass="19135">MKKVVFALAVSLALTACKEDVASVVVPVEMTDDALGHYCQMFVADHPGPKAQVHLKGRAAPLWFSQVSDAVAYIHDPEREMEITAVFVSDMSRAESWSVPGIANWHAAETAFLVIESDQLGGMGVPEALPFSRREDATAFVADRGGRIVQWGDVPESYVRPAEIGMSGHAAHGEVMQ</sequence>
<protein>
    <submittedName>
        <fullName evidence="1">Copper chaperone NosL</fullName>
    </submittedName>
</protein>
<name>A0A1I1J6J3_9RHOB</name>
<dbReference type="PANTHER" id="PTHR41247:SF1">
    <property type="entry name" value="HTH-TYPE TRANSCRIPTIONAL REPRESSOR YCNK"/>
    <property type="match status" value="1"/>
</dbReference>
<dbReference type="SUPFAM" id="SSF160387">
    <property type="entry name" value="NosL/MerB-like"/>
    <property type="match status" value="1"/>
</dbReference>
<dbReference type="InterPro" id="IPR008719">
    <property type="entry name" value="N2O_reductase_NosL"/>
</dbReference>
<dbReference type="Gene3D" id="3.30.70.2060">
    <property type="match status" value="1"/>
</dbReference>
<organism evidence="1 2">
    <name type="scientific">Pseudooceanicola nitratireducens</name>
    <dbReference type="NCBI Taxonomy" id="517719"/>
    <lineage>
        <taxon>Bacteria</taxon>
        <taxon>Pseudomonadati</taxon>
        <taxon>Pseudomonadota</taxon>
        <taxon>Alphaproteobacteria</taxon>
        <taxon>Rhodobacterales</taxon>
        <taxon>Paracoccaceae</taxon>
        <taxon>Pseudooceanicola</taxon>
    </lineage>
</organism>
<dbReference type="PROSITE" id="PS51257">
    <property type="entry name" value="PROKAR_LIPOPROTEIN"/>
    <property type="match status" value="1"/>
</dbReference>
<dbReference type="Proteomes" id="UP000231644">
    <property type="component" value="Unassembled WGS sequence"/>
</dbReference>
<keyword evidence="2" id="KW-1185">Reference proteome</keyword>
<dbReference type="STRING" id="517719.SAMN05421762_0921"/>
<proteinExistence type="predicted"/>
<dbReference type="EMBL" id="FOLX01000001">
    <property type="protein sequence ID" value="SFC44229.1"/>
    <property type="molecule type" value="Genomic_DNA"/>
</dbReference>
<dbReference type="AlphaFoldDB" id="A0A1I1J6J3"/>
<dbReference type="Gene3D" id="3.30.70.2050">
    <property type="match status" value="1"/>
</dbReference>
<dbReference type="PANTHER" id="PTHR41247">
    <property type="entry name" value="HTH-TYPE TRANSCRIPTIONAL REPRESSOR YCNK"/>
    <property type="match status" value="1"/>
</dbReference>
<evidence type="ECO:0000313" key="1">
    <source>
        <dbReference type="EMBL" id="SFC44229.1"/>
    </source>
</evidence>
<dbReference type="OrthoDB" id="7354657at2"/>